<dbReference type="InterPro" id="IPR001667">
    <property type="entry name" value="DDH_dom"/>
</dbReference>
<sequence length="171" mass="18533">MRWDVAAPYNGAAELARELRTSPLIAQILHNRGSRDVETAQAFLTPKLSDLLDPEELPGTAAAAQRITQAIKAKQRIVIYGDYDVDGIASVAILHACIRTLGAEAHFYVPHRLEEGYGVNARAVEKLIHRGMDLLITVDCGISATEPLRAAGEAGVDVIITDHHNPPQDLP</sequence>
<dbReference type="EMBL" id="BARS01040039">
    <property type="protein sequence ID" value="GAG31355.1"/>
    <property type="molecule type" value="Genomic_DNA"/>
</dbReference>
<dbReference type="InterPro" id="IPR051673">
    <property type="entry name" value="SSDNA_exonuclease_RecJ"/>
</dbReference>
<evidence type="ECO:0000313" key="2">
    <source>
        <dbReference type="EMBL" id="GAG31355.1"/>
    </source>
</evidence>
<dbReference type="SUPFAM" id="SSF64182">
    <property type="entry name" value="DHH phosphoesterases"/>
    <property type="match status" value="1"/>
</dbReference>
<comment type="caution">
    <text evidence="2">The sequence shown here is derived from an EMBL/GenBank/DDBJ whole genome shotgun (WGS) entry which is preliminary data.</text>
</comment>
<dbReference type="Pfam" id="PF01368">
    <property type="entry name" value="DHH"/>
    <property type="match status" value="1"/>
</dbReference>
<feature type="non-terminal residue" evidence="2">
    <location>
        <position position="171"/>
    </location>
</feature>
<dbReference type="Gene3D" id="3.90.1640.30">
    <property type="match status" value="1"/>
</dbReference>
<dbReference type="GO" id="GO:0004527">
    <property type="term" value="F:exonuclease activity"/>
    <property type="evidence" value="ECO:0007669"/>
    <property type="project" value="UniProtKB-KW"/>
</dbReference>
<gene>
    <name evidence="2" type="ORF">S01H1_61094</name>
</gene>
<reference evidence="2" key="1">
    <citation type="journal article" date="2014" name="Front. Microbiol.">
        <title>High frequency of phylogenetically diverse reductive dehalogenase-homologous genes in deep subseafloor sedimentary metagenomes.</title>
        <authorList>
            <person name="Kawai M."/>
            <person name="Futagami T."/>
            <person name="Toyoda A."/>
            <person name="Takaki Y."/>
            <person name="Nishi S."/>
            <person name="Hori S."/>
            <person name="Arai W."/>
            <person name="Tsubouchi T."/>
            <person name="Morono Y."/>
            <person name="Uchiyama I."/>
            <person name="Ito T."/>
            <person name="Fujiyama A."/>
            <person name="Inagaki F."/>
            <person name="Takami H."/>
        </authorList>
    </citation>
    <scope>NUCLEOTIDE SEQUENCE</scope>
    <source>
        <strain evidence="2">Expedition CK06-06</strain>
    </source>
</reference>
<evidence type="ECO:0000259" key="1">
    <source>
        <dbReference type="Pfam" id="PF01368"/>
    </source>
</evidence>
<accession>X0WL22</accession>
<name>X0WL22_9ZZZZ</name>
<proteinExistence type="predicted"/>
<dbReference type="InterPro" id="IPR038763">
    <property type="entry name" value="DHH_sf"/>
</dbReference>
<dbReference type="AlphaFoldDB" id="X0WL22"/>
<feature type="domain" description="DDH" evidence="1">
    <location>
        <begin position="76"/>
        <end position="168"/>
    </location>
</feature>
<dbReference type="PANTHER" id="PTHR30255">
    <property type="entry name" value="SINGLE-STRANDED-DNA-SPECIFIC EXONUCLEASE RECJ"/>
    <property type="match status" value="1"/>
</dbReference>
<protein>
    <recommendedName>
        <fullName evidence="1">DDH domain-containing protein</fullName>
    </recommendedName>
</protein>
<organism evidence="2">
    <name type="scientific">marine sediment metagenome</name>
    <dbReference type="NCBI Taxonomy" id="412755"/>
    <lineage>
        <taxon>unclassified sequences</taxon>
        <taxon>metagenomes</taxon>
        <taxon>ecological metagenomes</taxon>
    </lineage>
</organism>
<dbReference type="PANTHER" id="PTHR30255:SF2">
    <property type="entry name" value="SINGLE-STRANDED-DNA-SPECIFIC EXONUCLEASE RECJ"/>
    <property type="match status" value="1"/>
</dbReference>